<name>A0A1J5AY46_9BACT</name>
<accession>A0A1J5AY46</accession>
<gene>
    <name evidence="1" type="ORF">AUK18_00900</name>
</gene>
<dbReference type="Proteomes" id="UP000183605">
    <property type="component" value="Unassembled WGS sequence"/>
</dbReference>
<sequence>MDEQLKATLIHTAPCEQKEPIEWYVQEGGYQGQKCKLCGSKNPGNKVILLSPTQETNFPYGTTFVCDLCVPNMEAMAKTDRYYDLLFGPIKN</sequence>
<protein>
    <submittedName>
        <fullName evidence="1">Uncharacterized protein</fullName>
    </submittedName>
</protein>
<dbReference type="EMBL" id="MNXQ01000018">
    <property type="protein sequence ID" value="OIP03989.1"/>
    <property type="molecule type" value="Genomic_DNA"/>
</dbReference>
<reference evidence="1 2" key="1">
    <citation type="journal article" date="2016" name="Environ. Microbiol.">
        <title>Genomic resolution of a cold subsurface aquifer community provides metabolic insights for novel microbes adapted to high CO concentrations.</title>
        <authorList>
            <person name="Probst A.J."/>
            <person name="Castelle C.J."/>
            <person name="Singh A."/>
            <person name="Brown C.T."/>
            <person name="Anantharaman K."/>
            <person name="Sharon I."/>
            <person name="Hug L.A."/>
            <person name="Burstein D."/>
            <person name="Emerson J.B."/>
            <person name="Thomas B.C."/>
            <person name="Banfield J.F."/>
        </authorList>
    </citation>
    <scope>NUCLEOTIDE SEQUENCE [LARGE SCALE GENOMIC DNA]</scope>
    <source>
        <strain evidence="1">CG2_30_44_31</strain>
    </source>
</reference>
<dbReference type="AlphaFoldDB" id="A0A1J5AY46"/>
<evidence type="ECO:0000313" key="2">
    <source>
        <dbReference type="Proteomes" id="UP000183605"/>
    </source>
</evidence>
<organism evidence="1 2">
    <name type="scientific">Candidatus Beckwithbacteria bacterium CG2_30_44_31</name>
    <dbReference type="NCBI Taxonomy" id="1805035"/>
    <lineage>
        <taxon>Bacteria</taxon>
        <taxon>Candidatus Beckwithiibacteriota</taxon>
    </lineage>
</organism>
<comment type="caution">
    <text evidence="1">The sequence shown here is derived from an EMBL/GenBank/DDBJ whole genome shotgun (WGS) entry which is preliminary data.</text>
</comment>
<proteinExistence type="predicted"/>
<evidence type="ECO:0000313" key="1">
    <source>
        <dbReference type="EMBL" id="OIP03989.1"/>
    </source>
</evidence>